<evidence type="ECO:0000259" key="3">
    <source>
        <dbReference type="Pfam" id="PF00407"/>
    </source>
</evidence>
<proteinExistence type="inferred from homology"/>
<protein>
    <recommendedName>
        <fullName evidence="3">Bet v I/Major latex protein domain-containing protein</fullName>
    </recommendedName>
</protein>
<reference evidence="4" key="1">
    <citation type="submission" date="2020-06" db="EMBL/GenBank/DDBJ databases">
        <authorList>
            <person name="Li T."/>
            <person name="Hu X."/>
            <person name="Zhang T."/>
            <person name="Song X."/>
            <person name="Zhang H."/>
            <person name="Dai N."/>
            <person name="Sheng W."/>
            <person name="Hou X."/>
            <person name="Wei L."/>
        </authorList>
    </citation>
    <scope>NUCLEOTIDE SEQUENCE</scope>
    <source>
        <strain evidence="4">3651</strain>
        <tissue evidence="4">Leaf</tissue>
    </source>
</reference>
<dbReference type="PANTHER" id="PTHR31213:SF19">
    <property type="entry name" value="BET V I_MAJOR LATEX PROTEIN DOMAIN-CONTAINING PROTEIN"/>
    <property type="match status" value="1"/>
</dbReference>
<dbReference type="PANTHER" id="PTHR31213">
    <property type="entry name" value="OS08G0374000 PROTEIN-RELATED"/>
    <property type="match status" value="1"/>
</dbReference>
<dbReference type="SUPFAM" id="SSF55961">
    <property type="entry name" value="Bet v1-like"/>
    <property type="match status" value="1"/>
</dbReference>
<dbReference type="InterPro" id="IPR000916">
    <property type="entry name" value="Bet_v_I/MLP"/>
</dbReference>
<gene>
    <name evidence="4" type="ORF">Salat_0777500</name>
</gene>
<dbReference type="GO" id="GO:0010427">
    <property type="term" value="F:abscisic acid binding"/>
    <property type="evidence" value="ECO:0007669"/>
    <property type="project" value="TreeGrafter"/>
</dbReference>
<dbReference type="GO" id="GO:0009820">
    <property type="term" value="P:alkaloid metabolic process"/>
    <property type="evidence" value="ECO:0007669"/>
    <property type="project" value="UniProtKB-KW"/>
</dbReference>
<dbReference type="AlphaFoldDB" id="A0AAE1YUV1"/>
<evidence type="ECO:0000256" key="1">
    <source>
        <dbReference type="ARBA" id="ARBA00009744"/>
    </source>
</evidence>
<comment type="caution">
    <text evidence="4">The sequence shown here is derived from an EMBL/GenBank/DDBJ whole genome shotgun (WGS) entry which is preliminary data.</text>
</comment>
<dbReference type="GO" id="GO:0005634">
    <property type="term" value="C:nucleus"/>
    <property type="evidence" value="ECO:0007669"/>
    <property type="project" value="TreeGrafter"/>
</dbReference>
<dbReference type="GO" id="GO:0038023">
    <property type="term" value="F:signaling receptor activity"/>
    <property type="evidence" value="ECO:0007669"/>
    <property type="project" value="TreeGrafter"/>
</dbReference>
<dbReference type="Pfam" id="PF00407">
    <property type="entry name" value="Bet_v_1"/>
    <property type="match status" value="1"/>
</dbReference>
<comment type="similarity">
    <text evidence="1">Belongs to the BetVI family.</text>
</comment>
<dbReference type="Proteomes" id="UP001293254">
    <property type="component" value="Unassembled WGS sequence"/>
</dbReference>
<feature type="domain" description="Bet v I/Major latex protein" evidence="3">
    <location>
        <begin position="2"/>
        <end position="125"/>
    </location>
</feature>
<dbReference type="GO" id="GO:0006952">
    <property type="term" value="P:defense response"/>
    <property type="evidence" value="ECO:0007669"/>
    <property type="project" value="InterPro"/>
</dbReference>
<dbReference type="InterPro" id="IPR050279">
    <property type="entry name" value="Plant_def-hormone_signal"/>
</dbReference>
<keyword evidence="5" id="KW-1185">Reference proteome</keyword>
<keyword evidence="2" id="KW-0017">Alkaloid metabolism</keyword>
<evidence type="ECO:0000313" key="4">
    <source>
        <dbReference type="EMBL" id="KAK4436138.1"/>
    </source>
</evidence>
<reference evidence="4" key="2">
    <citation type="journal article" date="2024" name="Plant">
        <title>Genomic evolution and insights into agronomic trait innovations of Sesamum species.</title>
        <authorList>
            <person name="Miao H."/>
            <person name="Wang L."/>
            <person name="Qu L."/>
            <person name="Liu H."/>
            <person name="Sun Y."/>
            <person name="Le M."/>
            <person name="Wang Q."/>
            <person name="Wei S."/>
            <person name="Zheng Y."/>
            <person name="Lin W."/>
            <person name="Duan Y."/>
            <person name="Cao H."/>
            <person name="Xiong S."/>
            <person name="Wang X."/>
            <person name="Wei L."/>
            <person name="Li C."/>
            <person name="Ma Q."/>
            <person name="Ju M."/>
            <person name="Zhao R."/>
            <person name="Li G."/>
            <person name="Mu C."/>
            <person name="Tian Q."/>
            <person name="Mei H."/>
            <person name="Zhang T."/>
            <person name="Gao T."/>
            <person name="Zhang H."/>
        </authorList>
    </citation>
    <scope>NUCLEOTIDE SEQUENCE</scope>
    <source>
        <strain evidence="4">3651</strain>
    </source>
</reference>
<name>A0AAE1YUV1_9LAMI</name>
<dbReference type="Gene3D" id="3.30.530.20">
    <property type="match status" value="1"/>
</dbReference>
<dbReference type="EMBL" id="JACGWO010000002">
    <property type="protein sequence ID" value="KAK4436138.1"/>
    <property type="molecule type" value="Genomic_DNA"/>
</dbReference>
<dbReference type="GO" id="GO:0005737">
    <property type="term" value="C:cytoplasm"/>
    <property type="evidence" value="ECO:0007669"/>
    <property type="project" value="TreeGrafter"/>
</dbReference>
<dbReference type="GO" id="GO:0009738">
    <property type="term" value="P:abscisic acid-activated signaling pathway"/>
    <property type="evidence" value="ECO:0007669"/>
    <property type="project" value="TreeGrafter"/>
</dbReference>
<evidence type="ECO:0000313" key="5">
    <source>
        <dbReference type="Proteomes" id="UP001293254"/>
    </source>
</evidence>
<dbReference type="GO" id="GO:0004864">
    <property type="term" value="F:protein phosphatase inhibitor activity"/>
    <property type="evidence" value="ECO:0007669"/>
    <property type="project" value="TreeGrafter"/>
</dbReference>
<organism evidence="4 5">
    <name type="scientific">Sesamum alatum</name>
    <dbReference type="NCBI Taxonomy" id="300844"/>
    <lineage>
        <taxon>Eukaryota</taxon>
        <taxon>Viridiplantae</taxon>
        <taxon>Streptophyta</taxon>
        <taxon>Embryophyta</taxon>
        <taxon>Tracheophyta</taxon>
        <taxon>Spermatophyta</taxon>
        <taxon>Magnoliopsida</taxon>
        <taxon>eudicotyledons</taxon>
        <taxon>Gunneridae</taxon>
        <taxon>Pentapetalae</taxon>
        <taxon>asterids</taxon>
        <taxon>lamiids</taxon>
        <taxon>Lamiales</taxon>
        <taxon>Pedaliaceae</taxon>
        <taxon>Sesamum</taxon>
    </lineage>
</organism>
<sequence>MEGSVSRKLDVKASATKTWTVCGSLLLADIAVAAFPDKYSRYKVLQGDGYAGTIIQVFLAPGVPGPPWYKEEFLVVDDVNRVKIGKVIEGGVLDQGFKSYVAVLNAIEKEGVKDECIIKGTIEYVLNDIAALPLVEQSIEGLYGIMKAVADYVINHNNNKRLNSQT</sequence>
<evidence type="ECO:0000256" key="2">
    <source>
        <dbReference type="ARBA" id="ARBA00022589"/>
    </source>
</evidence>
<accession>A0AAE1YUV1</accession>
<dbReference type="InterPro" id="IPR023393">
    <property type="entry name" value="START-like_dom_sf"/>
</dbReference>